<keyword evidence="5" id="KW-1185">Reference proteome</keyword>
<protein>
    <recommendedName>
        <fullName evidence="3">CCHC-type domain-containing protein</fullName>
    </recommendedName>
</protein>
<keyword evidence="1" id="KW-0862">Zinc</keyword>
<gene>
    <name evidence="4" type="ORF">H5410_031223</name>
</gene>
<dbReference type="Gene3D" id="4.10.60.10">
    <property type="entry name" value="Zinc finger, CCHC-type"/>
    <property type="match status" value="1"/>
</dbReference>
<dbReference type="GO" id="GO:0003676">
    <property type="term" value="F:nucleic acid binding"/>
    <property type="evidence" value="ECO:0007669"/>
    <property type="project" value="InterPro"/>
</dbReference>
<dbReference type="Proteomes" id="UP000824120">
    <property type="component" value="Chromosome 6"/>
</dbReference>
<evidence type="ECO:0000313" key="4">
    <source>
        <dbReference type="EMBL" id="KAG5599853.1"/>
    </source>
</evidence>
<dbReference type="OrthoDB" id="1001863at2759"/>
<comment type="caution">
    <text evidence="4">The sequence shown here is derived from an EMBL/GenBank/DDBJ whole genome shotgun (WGS) entry which is preliminary data.</text>
</comment>
<accession>A0A9J5YII5</accession>
<evidence type="ECO:0000313" key="5">
    <source>
        <dbReference type="Proteomes" id="UP000824120"/>
    </source>
</evidence>
<proteinExistence type="predicted"/>
<dbReference type="PROSITE" id="PS50158">
    <property type="entry name" value="ZF_CCHC"/>
    <property type="match status" value="1"/>
</dbReference>
<dbReference type="GO" id="GO:0008270">
    <property type="term" value="F:zinc ion binding"/>
    <property type="evidence" value="ECO:0007669"/>
    <property type="project" value="UniProtKB-KW"/>
</dbReference>
<reference evidence="4 5" key="1">
    <citation type="submission" date="2020-09" db="EMBL/GenBank/DDBJ databases">
        <title>De no assembly of potato wild relative species, Solanum commersonii.</title>
        <authorList>
            <person name="Cho K."/>
        </authorList>
    </citation>
    <scope>NUCLEOTIDE SEQUENCE [LARGE SCALE GENOMIC DNA]</scope>
    <source>
        <strain evidence="4">LZ3.2</strain>
        <tissue evidence="4">Leaf</tissue>
    </source>
</reference>
<evidence type="ECO:0000256" key="2">
    <source>
        <dbReference type="SAM" id="MobiDB-lite"/>
    </source>
</evidence>
<feature type="domain" description="CCHC-type" evidence="3">
    <location>
        <begin position="44"/>
        <end position="59"/>
    </location>
</feature>
<dbReference type="InterPro" id="IPR001878">
    <property type="entry name" value="Znf_CCHC"/>
</dbReference>
<sequence>MIIPEDIGQQPEIQEIEIPSFYANKRIIVDGPLVGLTYSRAQQCYRCGGFGHIRKTCRQLNQRARSYNSGPTQVYVPVFNLSSPTSFPEERQGVVQAHESISHMSSEESREGRSEITPFSPIKYFARSSGSTSPSRPIEQTEMGDKGAILVENGRESRAKLYNIADEVCEIDVAVKVTNLNDQRGHQCRVTITPRTGNVPHCSKKLLYTTIEDVEDQNAIRTLKDTCDENYVSIAIVFDKSSVLINDDQIIRCFSFSASHISEMTFKSIGSDGYARNVKGNCLLMWNGKELLVNVSPVSYGNTPLLSQHLEFSASWLAVESASDESSNGFSSSSGEGSADSSRNGDTDSDESTLFTSSREGISNESSASSSSSSEYH</sequence>
<dbReference type="AlphaFoldDB" id="A0A9J5YII5"/>
<dbReference type="SMART" id="SM00343">
    <property type="entry name" value="ZnF_C2HC"/>
    <property type="match status" value="1"/>
</dbReference>
<feature type="region of interest" description="Disordered" evidence="2">
    <location>
        <begin position="324"/>
        <end position="377"/>
    </location>
</feature>
<dbReference type="EMBL" id="JACXVP010000006">
    <property type="protein sequence ID" value="KAG5599853.1"/>
    <property type="molecule type" value="Genomic_DNA"/>
</dbReference>
<evidence type="ECO:0000259" key="3">
    <source>
        <dbReference type="PROSITE" id="PS50158"/>
    </source>
</evidence>
<keyword evidence="1" id="KW-0479">Metal-binding</keyword>
<feature type="compositionally biased region" description="Low complexity" evidence="2">
    <location>
        <begin position="357"/>
        <end position="377"/>
    </location>
</feature>
<keyword evidence="1" id="KW-0863">Zinc-finger</keyword>
<organism evidence="4 5">
    <name type="scientific">Solanum commersonii</name>
    <name type="common">Commerson's wild potato</name>
    <name type="synonym">Commerson's nightshade</name>
    <dbReference type="NCBI Taxonomy" id="4109"/>
    <lineage>
        <taxon>Eukaryota</taxon>
        <taxon>Viridiplantae</taxon>
        <taxon>Streptophyta</taxon>
        <taxon>Embryophyta</taxon>
        <taxon>Tracheophyta</taxon>
        <taxon>Spermatophyta</taxon>
        <taxon>Magnoliopsida</taxon>
        <taxon>eudicotyledons</taxon>
        <taxon>Gunneridae</taxon>
        <taxon>Pentapetalae</taxon>
        <taxon>asterids</taxon>
        <taxon>lamiids</taxon>
        <taxon>Solanales</taxon>
        <taxon>Solanaceae</taxon>
        <taxon>Solanoideae</taxon>
        <taxon>Solaneae</taxon>
        <taxon>Solanum</taxon>
    </lineage>
</organism>
<feature type="compositionally biased region" description="Low complexity" evidence="2">
    <location>
        <begin position="324"/>
        <end position="342"/>
    </location>
</feature>
<name>A0A9J5YII5_SOLCO</name>
<evidence type="ECO:0000256" key="1">
    <source>
        <dbReference type="PROSITE-ProRule" id="PRU00047"/>
    </source>
</evidence>